<dbReference type="Proteomes" id="UP000078561">
    <property type="component" value="Unassembled WGS sequence"/>
</dbReference>
<dbReference type="AlphaFoldDB" id="A0A163JL81"/>
<sequence>MSDYQFISETELWSTYFNPVLSCIICDPDRLIHQRWSSTIPTEKGKSRPEAIISEKPQLESEGSNGHGEAKRHQGNGSKRSLCMDTLRLSIFNKNTIDVNKLDAALAFQIHGKARIRDVNERVHQHLQTPQPSLDTSPVQVSLPSNQYWARLLPYKTQKLPTAPLKGYQSISETELWSTYFDPVLSCLICDPDRLIHLRWTNTIPTEKGKSRPDAVISQKPQLEFEGSVGHGEAKRQQGNGNKESLCMDTLRLSIFNKNTIDVNKLDAALAFQIHGKARINDVYERVKKTNSMIDILQQAIQLAQDEQTLQQTVDIELGFSTCRGLNKRHVCFTGPPTPTNTTTIYFTCSSFVTIELILGKIVTLQLFAAIVQKFSLLVKSIKIAL</sequence>
<evidence type="ECO:0000313" key="3">
    <source>
        <dbReference type="Proteomes" id="UP000078561"/>
    </source>
</evidence>
<organism evidence="2">
    <name type="scientific">Absidia glauca</name>
    <name type="common">Pin mould</name>
    <dbReference type="NCBI Taxonomy" id="4829"/>
    <lineage>
        <taxon>Eukaryota</taxon>
        <taxon>Fungi</taxon>
        <taxon>Fungi incertae sedis</taxon>
        <taxon>Mucoromycota</taxon>
        <taxon>Mucoromycotina</taxon>
        <taxon>Mucoromycetes</taxon>
        <taxon>Mucorales</taxon>
        <taxon>Cunninghamellaceae</taxon>
        <taxon>Absidia</taxon>
    </lineage>
</organism>
<proteinExistence type="predicted"/>
<dbReference type="InParanoid" id="A0A163JL81"/>
<name>A0A163JL81_ABSGL</name>
<reference evidence="2" key="1">
    <citation type="submission" date="2016-04" db="EMBL/GenBank/DDBJ databases">
        <authorList>
            <person name="Evans L.H."/>
            <person name="Alamgir A."/>
            <person name="Owens N."/>
            <person name="Weber N.D."/>
            <person name="Virtaneva K."/>
            <person name="Barbian K."/>
            <person name="Babar A."/>
            <person name="Rosenke K."/>
        </authorList>
    </citation>
    <scope>NUCLEOTIDE SEQUENCE [LARGE SCALE GENOMIC DNA]</scope>
    <source>
        <strain evidence="2">CBS 101.48</strain>
    </source>
</reference>
<dbReference type="OrthoDB" id="2288096at2759"/>
<evidence type="ECO:0000256" key="1">
    <source>
        <dbReference type="SAM" id="MobiDB-lite"/>
    </source>
</evidence>
<feature type="region of interest" description="Disordered" evidence="1">
    <location>
        <begin position="41"/>
        <end position="79"/>
    </location>
</feature>
<protein>
    <submittedName>
        <fullName evidence="2">Uncharacterized protein</fullName>
    </submittedName>
</protein>
<dbReference type="EMBL" id="LT553140">
    <property type="protein sequence ID" value="SAM00143.1"/>
    <property type="molecule type" value="Genomic_DNA"/>
</dbReference>
<keyword evidence="3" id="KW-1185">Reference proteome</keyword>
<accession>A0A163JL81</accession>
<evidence type="ECO:0000313" key="2">
    <source>
        <dbReference type="EMBL" id="SAM00143.1"/>
    </source>
</evidence>
<gene>
    <name evidence="2" type="primary">ABSGL_05818.1 scaffold 7482</name>
</gene>